<dbReference type="Gene3D" id="3.40.50.720">
    <property type="entry name" value="NAD(P)-binding Rossmann-like Domain"/>
    <property type="match status" value="1"/>
</dbReference>
<comment type="caution">
    <text evidence="4">The sequence shown here is derived from an EMBL/GenBank/DDBJ whole genome shotgun (WGS) entry which is preliminary data.</text>
</comment>
<keyword evidence="1" id="KW-0560">Oxidoreductase</keyword>
<name>A0ABX1SAF7_9PSEU</name>
<evidence type="ECO:0000256" key="1">
    <source>
        <dbReference type="ARBA" id="ARBA00023002"/>
    </source>
</evidence>
<reference evidence="4 5" key="1">
    <citation type="submission" date="2020-04" db="EMBL/GenBank/DDBJ databases">
        <authorList>
            <person name="Klaysubun C."/>
            <person name="Duangmal K."/>
            <person name="Lipun K."/>
        </authorList>
    </citation>
    <scope>NUCLEOTIDE SEQUENCE [LARGE SCALE GENOMIC DNA]</scope>
    <source>
        <strain evidence="4 5">K10HN5</strain>
    </source>
</reference>
<dbReference type="EMBL" id="JAAXLA010000011">
    <property type="protein sequence ID" value="NMH97336.1"/>
    <property type="molecule type" value="Genomic_DNA"/>
</dbReference>
<dbReference type="SUPFAM" id="SSF51735">
    <property type="entry name" value="NAD(P)-binding Rossmann-fold domains"/>
    <property type="match status" value="1"/>
</dbReference>
<dbReference type="Pfam" id="PF01408">
    <property type="entry name" value="GFO_IDH_MocA"/>
    <property type="match status" value="1"/>
</dbReference>
<dbReference type="InterPro" id="IPR050463">
    <property type="entry name" value="Gfo/Idh/MocA_oxidrdct_glycsds"/>
</dbReference>
<dbReference type="InterPro" id="IPR036291">
    <property type="entry name" value="NAD(P)-bd_dom_sf"/>
</dbReference>
<protein>
    <submittedName>
        <fullName evidence="4">Gfo/Idh/MocA family oxidoreductase</fullName>
    </submittedName>
</protein>
<dbReference type="SUPFAM" id="SSF55347">
    <property type="entry name" value="Glyceraldehyde-3-phosphate dehydrogenase-like, C-terminal domain"/>
    <property type="match status" value="1"/>
</dbReference>
<dbReference type="PANTHER" id="PTHR43818:SF11">
    <property type="entry name" value="BCDNA.GH03377"/>
    <property type="match status" value="1"/>
</dbReference>
<dbReference type="PANTHER" id="PTHR43818">
    <property type="entry name" value="BCDNA.GH03377"/>
    <property type="match status" value="1"/>
</dbReference>
<evidence type="ECO:0000259" key="3">
    <source>
        <dbReference type="Pfam" id="PF22725"/>
    </source>
</evidence>
<gene>
    <name evidence="4" type="ORF">HF526_08415</name>
</gene>
<dbReference type="Gene3D" id="3.30.360.10">
    <property type="entry name" value="Dihydrodipicolinate Reductase, domain 2"/>
    <property type="match status" value="1"/>
</dbReference>
<proteinExistence type="predicted"/>
<evidence type="ECO:0000313" key="5">
    <source>
        <dbReference type="Proteomes" id="UP000820669"/>
    </source>
</evidence>
<dbReference type="Proteomes" id="UP000820669">
    <property type="component" value="Unassembled WGS sequence"/>
</dbReference>
<feature type="domain" description="Gfo/Idh/MocA-like oxidoreductase N-terminal" evidence="2">
    <location>
        <begin position="14"/>
        <end position="130"/>
    </location>
</feature>
<accession>A0ABX1SAF7</accession>
<dbReference type="InterPro" id="IPR055170">
    <property type="entry name" value="GFO_IDH_MocA-like_dom"/>
</dbReference>
<evidence type="ECO:0000313" key="4">
    <source>
        <dbReference type="EMBL" id="NMH97336.1"/>
    </source>
</evidence>
<dbReference type="InterPro" id="IPR000683">
    <property type="entry name" value="Gfo/Idh/MocA-like_OxRdtase_N"/>
</dbReference>
<keyword evidence="5" id="KW-1185">Reference proteome</keyword>
<sequence length="402" mass="43087">MAFANGGPLMETLRLGIVGLGVAGEVLLPFVERHPDYVVAAGADPAAAARDAFAGPGRAVFAELEQMCASGAVDVVYVASPTHLHAEHAITALRTGHHVIVEKPMAVSVESAEAMVAAADEAGRILVVGHSQSFEAPVRAMRRIVTSGELGALRAVNAWYYTDWMFRPRTPDELDPTMGGGVPLRQGAHHVDIVRYLGGGLLRSVRGRVGRWDPRRPGAGAYSAYLEFEDATPATIVYSGYDHFASTELTFGIGETGQPMTGYAVARRRLTQAAGTPEAEVKRGIAAAPSRQRELLRGGDHQPFFGLVVLSCERGDVRVSPNGLRVYGDERVTEIPLAGEEVGRTAMLSEVADAVRTGSAAEHDGRWGLANLEVCLALVDSSRTRSEVFLTRQVPLPRHRPR</sequence>
<dbReference type="Pfam" id="PF22725">
    <property type="entry name" value="GFO_IDH_MocA_C3"/>
    <property type="match status" value="1"/>
</dbReference>
<organism evidence="4 5">
    <name type="scientific">Pseudonocardia acidicola</name>
    <dbReference type="NCBI Taxonomy" id="2724939"/>
    <lineage>
        <taxon>Bacteria</taxon>
        <taxon>Bacillati</taxon>
        <taxon>Actinomycetota</taxon>
        <taxon>Actinomycetes</taxon>
        <taxon>Pseudonocardiales</taxon>
        <taxon>Pseudonocardiaceae</taxon>
        <taxon>Pseudonocardia</taxon>
    </lineage>
</organism>
<evidence type="ECO:0000259" key="2">
    <source>
        <dbReference type="Pfam" id="PF01408"/>
    </source>
</evidence>
<feature type="domain" description="GFO/IDH/MocA-like oxidoreductase" evidence="3">
    <location>
        <begin position="138"/>
        <end position="245"/>
    </location>
</feature>